<accession>A0A8J3A578</accession>
<name>A0A8J3A578_9PROT</name>
<evidence type="ECO:0000313" key="4">
    <source>
        <dbReference type="Proteomes" id="UP000621856"/>
    </source>
</evidence>
<dbReference type="Gene3D" id="3.40.50.10140">
    <property type="entry name" value="Toll/interleukin-1 receptor homology (TIR) domain"/>
    <property type="match status" value="1"/>
</dbReference>
<comment type="caution">
    <text evidence="2">The sequence shown here is derived from an EMBL/GenBank/DDBJ whole genome shotgun (WGS) entry which is preliminary data.</text>
</comment>
<reference evidence="2" key="3">
    <citation type="submission" date="2020-09" db="EMBL/GenBank/DDBJ databases">
        <authorList>
            <person name="Sun Q."/>
            <person name="Zhou Y."/>
        </authorList>
    </citation>
    <scope>NUCLEOTIDE SEQUENCE</scope>
    <source>
        <strain evidence="2">CGMCC 1.14984</strain>
    </source>
</reference>
<dbReference type="EMBL" id="VCJR02000002">
    <property type="protein sequence ID" value="NHK28693.1"/>
    <property type="molecule type" value="Genomic_DNA"/>
</dbReference>
<dbReference type="Pfam" id="PF13676">
    <property type="entry name" value="TIR_2"/>
    <property type="match status" value="1"/>
</dbReference>
<dbReference type="InterPro" id="IPR035897">
    <property type="entry name" value="Toll_tir_struct_dom_sf"/>
</dbReference>
<dbReference type="Proteomes" id="UP000818603">
    <property type="component" value="Unassembled WGS sequence"/>
</dbReference>
<dbReference type="AlphaFoldDB" id="A0A8J3A578"/>
<proteinExistence type="predicted"/>
<sequence length="263" mass="30663">MDEFKLNTVFISYNRNDTRRVERVLKALDKTGIPYWIDRSGIEPSDNWASTITRNIRFAGAFVLFQSKSYYTRQDSFLHKEVEIAVNLLREKHADARWFFTYQLDKVEAPRRSQVILAERLKVLLEDPELNKGTLRVTNASKEGGKLFVARRRDNQGLTLPPDPRVKGYSDAPMKQVFALRELSQGETATIDLAADKWIFAFGNIRDTDTSGRTYSKYEFRGSKLIEVDLPPRQTRHFKAIRTRKTGGFWSKRESEYYFTIEE</sequence>
<dbReference type="InterPro" id="IPR000157">
    <property type="entry name" value="TIR_dom"/>
</dbReference>
<reference evidence="3 5" key="2">
    <citation type="submission" date="2020-02" db="EMBL/GenBank/DDBJ databases">
        <title>Genome sequence of Parvularcula flava strain NH6-79.</title>
        <authorList>
            <person name="Abdul Karim M.H."/>
            <person name="Lam M.Q."/>
            <person name="Chen S.J."/>
            <person name="Yahya A."/>
            <person name="Shahir S."/>
            <person name="Shamsir M.S."/>
            <person name="Chong C.S."/>
        </authorList>
    </citation>
    <scope>NUCLEOTIDE SEQUENCE [LARGE SCALE GENOMIC DNA]</scope>
    <source>
        <strain evidence="3 5">NH6-79</strain>
    </source>
</reference>
<gene>
    <name evidence="3" type="ORF">FF098_012305</name>
    <name evidence="2" type="ORF">GCM10011355_24710</name>
</gene>
<reference evidence="2" key="1">
    <citation type="journal article" date="2014" name="Int. J. Syst. Evol. Microbiol.">
        <title>Complete genome sequence of Corynebacterium casei LMG S-19264T (=DSM 44701T), isolated from a smear-ripened cheese.</title>
        <authorList>
            <consortium name="US DOE Joint Genome Institute (JGI-PGF)"/>
            <person name="Walter F."/>
            <person name="Albersmeier A."/>
            <person name="Kalinowski J."/>
            <person name="Ruckert C."/>
        </authorList>
    </citation>
    <scope>NUCLEOTIDE SEQUENCE</scope>
    <source>
        <strain evidence="2">CGMCC 1.14984</strain>
    </source>
</reference>
<dbReference type="RefSeq" id="WP_155140915.1">
    <property type="nucleotide sequence ID" value="NZ_BMGZ01000002.1"/>
</dbReference>
<evidence type="ECO:0000313" key="5">
    <source>
        <dbReference type="Proteomes" id="UP000818603"/>
    </source>
</evidence>
<evidence type="ECO:0000313" key="3">
    <source>
        <dbReference type="EMBL" id="NHK28693.1"/>
    </source>
</evidence>
<feature type="domain" description="TIR" evidence="1">
    <location>
        <begin position="5"/>
        <end position="141"/>
    </location>
</feature>
<keyword evidence="5" id="KW-1185">Reference proteome</keyword>
<protein>
    <submittedName>
        <fullName evidence="3">TIR domain-containing protein</fullName>
    </submittedName>
</protein>
<dbReference type="Proteomes" id="UP000621856">
    <property type="component" value="Unassembled WGS sequence"/>
</dbReference>
<dbReference type="EMBL" id="BMGZ01000002">
    <property type="protein sequence ID" value="GGH99234.1"/>
    <property type="molecule type" value="Genomic_DNA"/>
</dbReference>
<evidence type="ECO:0000259" key="1">
    <source>
        <dbReference type="PROSITE" id="PS50104"/>
    </source>
</evidence>
<dbReference type="GO" id="GO:0007165">
    <property type="term" value="P:signal transduction"/>
    <property type="evidence" value="ECO:0007669"/>
    <property type="project" value="InterPro"/>
</dbReference>
<dbReference type="SUPFAM" id="SSF52200">
    <property type="entry name" value="Toll/Interleukin receptor TIR domain"/>
    <property type="match status" value="1"/>
</dbReference>
<organism evidence="2 4">
    <name type="scientific">Aquisalinus luteolus</name>
    <dbReference type="NCBI Taxonomy" id="1566827"/>
    <lineage>
        <taxon>Bacteria</taxon>
        <taxon>Pseudomonadati</taxon>
        <taxon>Pseudomonadota</taxon>
        <taxon>Alphaproteobacteria</taxon>
        <taxon>Parvularculales</taxon>
        <taxon>Parvularculaceae</taxon>
        <taxon>Aquisalinus</taxon>
    </lineage>
</organism>
<dbReference type="PROSITE" id="PS50104">
    <property type="entry name" value="TIR"/>
    <property type="match status" value="1"/>
</dbReference>
<evidence type="ECO:0000313" key="2">
    <source>
        <dbReference type="EMBL" id="GGH99234.1"/>
    </source>
</evidence>